<organism evidence="2 3">
    <name type="scientific">Volvox africanus</name>
    <dbReference type="NCBI Taxonomy" id="51714"/>
    <lineage>
        <taxon>Eukaryota</taxon>
        <taxon>Viridiplantae</taxon>
        <taxon>Chlorophyta</taxon>
        <taxon>core chlorophytes</taxon>
        <taxon>Chlorophyceae</taxon>
        <taxon>CS clade</taxon>
        <taxon>Chlamydomonadales</taxon>
        <taxon>Volvocaceae</taxon>
        <taxon>Volvox</taxon>
    </lineage>
</organism>
<name>A0ABQ5RVU0_9CHLO</name>
<feature type="non-terminal residue" evidence="2">
    <location>
        <position position="463"/>
    </location>
</feature>
<accession>A0ABQ5RVU0</accession>
<gene>
    <name evidence="2" type="ORF">VaNZ11_003465</name>
</gene>
<dbReference type="Proteomes" id="UP001165090">
    <property type="component" value="Unassembled WGS sequence"/>
</dbReference>
<reference evidence="2 3" key="1">
    <citation type="journal article" date="2023" name="IScience">
        <title>Expanded male sex-determining region conserved during the evolution of homothallism in the green alga Volvox.</title>
        <authorList>
            <person name="Yamamoto K."/>
            <person name="Matsuzaki R."/>
            <person name="Mahakham W."/>
            <person name="Heman W."/>
            <person name="Sekimoto H."/>
            <person name="Kawachi M."/>
            <person name="Minakuchi Y."/>
            <person name="Toyoda A."/>
            <person name="Nozaki H."/>
        </authorList>
    </citation>
    <scope>NUCLEOTIDE SEQUENCE [LARGE SCALE GENOMIC DNA]</scope>
    <source>
        <strain evidence="2 3">NIES-4468</strain>
    </source>
</reference>
<evidence type="ECO:0000313" key="3">
    <source>
        <dbReference type="Proteomes" id="UP001165090"/>
    </source>
</evidence>
<proteinExistence type="predicted"/>
<feature type="compositionally biased region" description="Basic and acidic residues" evidence="1">
    <location>
        <begin position="217"/>
        <end position="228"/>
    </location>
</feature>
<feature type="region of interest" description="Disordered" evidence="1">
    <location>
        <begin position="141"/>
        <end position="188"/>
    </location>
</feature>
<dbReference type="EMBL" id="BSDZ01000009">
    <property type="protein sequence ID" value="GLI61176.1"/>
    <property type="molecule type" value="Genomic_DNA"/>
</dbReference>
<comment type="caution">
    <text evidence="2">The sequence shown here is derived from an EMBL/GenBank/DDBJ whole genome shotgun (WGS) entry which is preliminary data.</text>
</comment>
<feature type="region of interest" description="Disordered" evidence="1">
    <location>
        <begin position="85"/>
        <end position="105"/>
    </location>
</feature>
<sequence length="463" mass="46410">MQVAAAATCCSSTGRNRTVMNDATEDHQPTVEPRTAAIANPDPSEEDKTARPDQAVGVTGTAAACKPAAAGSTANNSGTIEIGAAESTNGGIKGTAAGDRASGTDHASATNYLGTGDDAAAVADISGSDSVAAANISNAAHENSSVADGPRAAGPASAGTTDCDARSTGTPASRITQRHIPSVAGGEKPVATTASIEFSSAINTREVSPLVEGASADEAHDRENWRGRKGISEESNLLGNMSLKEPLIGLETCEERITVVGTGDNAPGTTAATGSRPTSAATLPVTLCYGVGVAGETLQPLDTQLPGDSAITSGGKKTSSPGDAAQSIALAGAKQGRHPERADSELRQEQEESNESISTSEKAATGQLEPDGPSGRQSPSDMEAGTDASPAEFGLAGDMAETSSAGVRQAQGPDEAAANLEYEFRQERFTDDAAGGARLAEALAPSVMDMAGDLNSIDVSAGE</sequence>
<feature type="compositionally biased region" description="Polar residues" evidence="1">
    <location>
        <begin position="310"/>
        <end position="321"/>
    </location>
</feature>
<feature type="region of interest" description="Disordered" evidence="1">
    <location>
        <begin position="300"/>
        <end position="413"/>
    </location>
</feature>
<feature type="region of interest" description="Disordered" evidence="1">
    <location>
        <begin position="209"/>
        <end position="228"/>
    </location>
</feature>
<evidence type="ECO:0000313" key="2">
    <source>
        <dbReference type="EMBL" id="GLI61176.1"/>
    </source>
</evidence>
<keyword evidence="3" id="KW-1185">Reference proteome</keyword>
<protein>
    <submittedName>
        <fullName evidence="2">Uncharacterized protein</fullName>
    </submittedName>
</protein>
<evidence type="ECO:0000256" key="1">
    <source>
        <dbReference type="SAM" id="MobiDB-lite"/>
    </source>
</evidence>
<feature type="region of interest" description="Disordered" evidence="1">
    <location>
        <begin position="15"/>
        <end position="53"/>
    </location>
</feature>
<feature type="compositionally biased region" description="Basic and acidic residues" evidence="1">
    <location>
        <begin position="337"/>
        <end position="350"/>
    </location>
</feature>